<keyword evidence="2 6" id="KW-0349">Heme</keyword>
<dbReference type="GO" id="GO:0019825">
    <property type="term" value="F:oxygen binding"/>
    <property type="evidence" value="ECO:0007669"/>
    <property type="project" value="InterPro"/>
</dbReference>
<evidence type="ECO:0000256" key="4">
    <source>
        <dbReference type="ARBA" id="ARBA00022723"/>
    </source>
</evidence>
<dbReference type="PANTHER" id="PTHR46458:SF1">
    <property type="entry name" value="GEO09476P1"/>
    <property type="match status" value="1"/>
</dbReference>
<evidence type="ECO:0000256" key="6">
    <source>
        <dbReference type="RuleBase" id="RU000356"/>
    </source>
</evidence>
<dbReference type="InterPro" id="IPR000971">
    <property type="entry name" value="Globin"/>
</dbReference>
<organism evidence="9 10">
    <name type="scientific">Ridgeia piscesae</name>
    <name type="common">Tubeworm</name>
    <dbReference type="NCBI Taxonomy" id="27915"/>
    <lineage>
        <taxon>Eukaryota</taxon>
        <taxon>Metazoa</taxon>
        <taxon>Spiralia</taxon>
        <taxon>Lophotrochozoa</taxon>
        <taxon>Annelida</taxon>
        <taxon>Polychaeta</taxon>
        <taxon>Sedentaria</taxon>
        <taxon>Canalipalpata</taxon>
        <taxon>Sabellida</taxon>
        <taxon>Siboglinidae</taxon>
        <taxon>Ridgeia</taxon>
    </lineage>
</organism>
<protein>
    <recommendedName>
        <fullName evidence="8">Globin domain-containing protein</fullName>
    </recommendedName>
</protein>
<dbReference type="AlphaFoldDB" id="A0AAD9NV84"/>
<dbReference type="GO" id="GO:0046872">
    <property type="term" value="F:metal ion binding"/>
    <property type="evidence" value="ECO:0007669"/>
    <property type="project" value="UniProtKB-KW"/>
</dbReference>
<evidence type="ECO:0000256" key="5">
    <source>
        <dbReference type="ARBA" id="ARBA00023004"/>
    </source>
</evidence>
<proteinExistence type="inferred from homology"/>
<dbReference type="GO" id="GO:0005344">
    <property type="term" value="F:oxygen carrier activity"/>
    <property type="evidence" value="ECO:0007669"/>
    <property type="project" value="UniProtKB-KW"/>
</dbReference>
<dbReference type="InterPro" id="IPR009050">
    <property type="entry name" value="Globin-like_sf"/>
</dbReference>
<keyword evidence="4" id="KW-0479">Metal-binding</keyword>
<gene>
    <name evidence="9" type="ORF">NP493_300g03043</name>
</gene>
<dbReference type="GO" id="GO:0020037">
    <property type="term" value="F:heme binding"/>
    <property type="evidence" value="ECO:0007669"/>
    <property type="project" value="InterPro"/>
</dbReference>
<comment type="similarity">
    <text evidence="6">Belongs to the globin family.</text>
</comment>
<dbReference type="InterPro" id="IPR044399">
    <property type="entry name" value="Mb-like_M"/>
</dbReference>
<keyword evidence="1 6" id="KW-0813">Transport</keyword>
<evidence type="ECO:0000256" key="2">
    <source>
        <dbReference type="ARBA" id="ARBA00022617"/>
    </source>
</evidence>
<dbReference type="PRINTS" id="PR00188">
    <property type="entry name" value="PLANTGLOBIN"/>
</dbReference>
<sequence length="233" mass="26954">MSASKVRAPPKPRQPRENYITKVGQKKKKPEEVVVVEEAKPEPKLFEGQQWIDRGGFEMRRPDAIDTIRISSQHKDILIQTWQLMSVHMAESGTKIFLRIFELSPTVRDVFNYTTPGADPEDVANNPRLKYHALAFMQALDDAITNIDSLTTKVAPVFINLGKHHIHFPDLKGNYFDLFCGAMMYVFREDLGEAFNPDTRMAWSHMFDYLLQHMKFGWELAIEEQRARQASEK</sequence>
<feature type="domain" description="Globin" evidence="8">
    <location>
        <begin position="69"/>
        <end position="219"/>
    </location>
</feature>
<dbReference type="EMBL" id="JAODUO010000300">
    <property type="protein sequence ID" value="KAK2183685.1"/>
    <property type="molecule type" value="Genomic_DNA"/>
</dbReference>
<name>A0AAD9NV84_RIDPI</name>
<dbReference type="Gene3D" id="1.10.490.10">
    <property type="entry name" value="Globins"/>
    <property type="match status" value="1"/>
</dbReference>
<dbReference type="InterPro" id="IPR050532">
    <property type="entry name" value="Globin-like_OT"/>
</dbReference>
<dbReference type="InterPro" id="IPR012292">
    <property type="entry name" value="Globin/Proto"/>
</dbReference>
<dbReference type="Pfam" id="PF00042">
    <property type="entry name" value="Globin"/>
    <property type="match status" value="1"/>
</dbReference>
<evidence type="ECO:0000256" key="3">
    <source>
        <dbReference type="ARBA" id="ARBA00022621"/>
    </source>
</evidence>
<dbReference type="SUPFAM" id="SSF46458">
    <property type="entry name" value="Globin-like"/>
    <property type="match status" value="1"/>
</dbReference>
<feature type="region of interest" description="Disordered" evidence="7">
    <location>
        <begin position="1"/>
        <end position="25"/>
    </location>
</feature>
<reference evidence="9" key="1">
    <citation type="journal article" date="2023" name="Mol. Biol. Evol.">
        <title>Third-Generation Sequencing Reveals the Adaptive Role of the Epigenome in Three Deep-Sea Polychaetes.</title>
        <authorList>
            <person name="Perez M."/>
            <person name="Aroh O."/>
            <person name="Sun Y."/>
            <person name="Lan Y."/>
            <person name="Juniper S.K."/>
            <person name="Young C.R."/>
            <person name="Angers B."/>
            <person name="Qian P.Y."/>
        </authorList>
    </citation>
    <scope>NUCLEOTIDE SEQUENCE</scope>
    <source>
        <strain evidence="9">R07B-5</strain>
    </source>
</reference>
<evidence type="ECO:0000259" key="8">
    <source>
        <dbReference type="PROSITE" id="PS01033"/>
    </source>
</evidence>
<keyword evidence="3 6" id="KW-0561">Oxygen transport</keyword>
<dbReference type="PANTHER" id="PTHR46458">
    <property type="entry name" value="BLR2807 PROTEIN"/>
    <property type="match status" value="1"/>
</dbReference>
<evidence type="ECO:0000256" key="1">
    <source>
        <dbReference type="ARBA" id="ARBA00022448"/>
    </source>
</evidence>
<evidence type="ECO:0000256" key="7">
    <source>
        <dbReference type="SAM" id="MobiDB-lite"/>
    </source>
</evidence>
<evidence type="ECO:0000313" key="10">
    <source>
        <dbReference type="Proteomes" id="UP001209878"/>
    </source>
</evidence>
<dbReference type="CDD" id="cd01040">
    <property type="entry name" value="Mb-like"/>
    <property type="match status" value="1"/>
</dbReference>
<comment type="caution">
    <text evidence="9">The sequence shown here is derived from an EMBL/GenBank/DDBJ whole genome shotgun (WGS) entry which is preliminary data.</text>
</comment>
<dbReference type="Proteomes" id="UP001209878">
    <property type="component" value="Unassembled WGS sequence"/>
</dbReference>
<dbReference type="PROSITE" id="PS01033">
    <property type="entry name" value="GLOBIN"/>
    <property type="match status" value="1"/>
</dbReference>
<accession>A0AAD9NV84</accession>
<keyword evidence="5" id="KW-0408">Iron</keyword>
<keyword evidence="10" id="KW-1185">Reference proteome</keyword>
<evidence type="ECO:0000313" key="9">
    <source>
        <dbReference type="EMBL" id="KAK2183685.1"/>
    </source>
</evidence>